<keyword evidence="2" id="KW-0813">Transport</keyword>
<evidence type="ECO:0000256" key="3">
    <source>
        <dbReference type="ARBA" id="ARBA00022729"/>
    </source>
</evidence>
<dbReference type="EMBL" id="DVMV01000018">
    <property type="protein sequence ID" value="HIU45201.1"/>
    <property type="molecule type" value="Genomic_DNA"/>
</dbReference>
<accession>A0A9D1S2Z8</accession>
<dbReference type="PANTHER" id="PTHR30061">
    <property type="entry name" value="MALTOSE-BINDING PERIPLASMIC PROTEIN"/>
    <property type="match status" value="1"/>
</dbReference>
<feature type="chain" id="PRO_5038561280" evidence="4">
    <location>
        <begin position="25"/>
        <end position="448"/>
    </location>
</feature>
<reference evidence="5" key="2">
    <citation type="journal article" date="2021" name="PeerJ">
        <title>Extensive microbial diversity within the chicken gut microbiome revealed by metagenomics and culture.</title>
        <authorList>
            <person name="Gilroy R."/>
            <person name="Ravi A."/>
            <person name="Getino M."/>
            <person name="Pursley I."/>
            <person name="Horton D.L."/>
            <person name="Alikhan N.F."/>
            <person name="Baker D."/>
            <person name="Gharbi K."/>
            <person name="Hall N."/>
            <person name="Watson M."/>
            <person name="Adriaenssens E.M."/>
            <person name="Foster-Nyarko E."/>
            <person name="Jarju S."/>
            <person name="Secka A."/>
            <person name="Antonio M."/>
            <person name="Oren A."/>
            <person name="Chaudhuri R.R."/>
            <person name="La Ragione R."/>
            <person name="Hildebrand F."/>
            <person name="Pallen M.J."/>
        </authorList>
    </citation>
    <scope>NUCLEOTIDE SEQUENCE</scope>
    <source>
        <strain evidence="5">ChiGjej1B1-22543</strain>
    </source>
</reference>
<dbReference type="InterPro" id="IPR006059">
    <property type="entry name" value="SBP"/>
</dbReference>
<dbReference type="AlphaFoldDB" id="A0A9D1S2Z8"/>
<evidence type="ECO:0000256" key="4">
    <source>
        <dbReference type="SAM" id="SignalP"/>
    </source>
</evidence>
<comment type="similarity">
    <text evidence="1">Belongs to the bacterial solute-binding protein 1 family.</text>
</comment>
<evidence type="ECO:0000256" key="1">
    <source>
        <dbReference type="ARBA" id="ARBA00008520"/>
    </source>
</evidence>
<dbReference type="GO" id="GO:0042956">
    <property type="term" value="P:maltodextrin transmembrane transport"/>
    <property type="evidence" value="ECO:0007669"/>
    <property type="project" value="TreeGrafter"/>
</dbReference>
<keyword evidence="3 4" id="KW-0732">Signal</keyword>
<dbReference type="Pfam" id="PF01547">
    <property type="entry name" value="SBP_bac_1"/>
    <property type="match status" value="1"/>
</dbReference>
<dbReference type="PANTHER" id="PTHR30061:SF50">
    <property type="entry name" value="MALTOSE_MALTODEXTRIN-BINDING PERIPLASMIC PROTEIN"/>
    <property type="match status" value="1"/>
</dbReference>
<dbReference type="Proteomes" id="UP000824070">
    <property type="component" value="Unassembled WGS sequence"/>
</dbReference>
<dbReference type="GO" id="GO:1901982">
    <property type="term" value="F:maltose binding"/>
    <property type="evidence" value="ECO:0007669"/>
    <property type="project" value="TreeGrafter"/>
</dbReference>
<protein>
    <submittedName>
        <fullName evidence="5">Extracellular solute-binding protein</fullName>
    </submittedName>
</protein>
<proteinExistence type="inferred from homology"/>
<dbReference type="GO" id="GO:0055052">
    <property type="term" value="C:ATP-binding cassette (ABC) transporter complex, substrate-binding subunit-containing"/>
    <property type="evidence" value="ECO:0007669"/>
    <property type="project" value="TreeGrafter"/>
</dbReference>
<dbReference type="SUPFAM" id="SSF53850">
    <property type="entry name" value="Periplasmic binding protein-like II"/>
    <property type="match status" value="1"/>
</dbReference>
<evidence type="ECO:0000313" key="6">
    <source>
        <dbReference type="Proteomes" id="UP000824070"/>
    </source>
</evidence>
<organism evidence="5 6">
    <name type="scientific">Candidatus Alloenteromonas pullicola</name>
    <dbReference type="NCBI Taxonomy" id="2840784"/>
    <lineage>
        <taxon>Bacteria</taxon>
        <taxon>Bacillati</taxon>
        <taxon>Bacillota</taxon>
        <taxon>Bacillota incertae sedis</taxon>
        <taxon>Candidatus Alloenteromonas</taxon>
    </lineage>
</organism>
<dbReference type="Gene3D" id="3.40.190.10">
    <property type="entry name" value="Periplasmic binding protein-like II"/>
    <property type="match status" value="1"/>
</dbReference>
<evidence type="ECO:0000313" key="5">
    <source>
        <dbReference type="EMBL" id="HIU45201.1"/>
    </source>
</evidence>
<feature type="signal peptide" evidence="4">
    <location>
        <begin position="1"/>
        <end position="24"/>
    </location>
</feature>
<evidence type="ECO:0000256" key="2">
    <source>
        <dbReference type="ARBA" id="ARBA00022448"/>
    </source>
</evidence>
<name>A0A9D1S2Z8_9FIRM</name>
<reference evidence="5" key="1">
    <citation type="submission" date="2020-10" db="EMBL/GenBank/DDBJ databases">
        <authorList>
            <person name="Gilroy R."/>
        </authorList>
    </citation>
    <scope>NUCLEOTIDE SEQUENCE</scope>
    <source>
        <strain evidence="5">ChiGjej1B1-22543</strain>
    </source>
</reference>
<sequence length="448" mass="49205">MKSKYFSFAALLCLAAAAPLTSCGGEDDTDPTGAKIVTIWVHKNEQDDEGKVYKQIQTQFNNEGHTLKNGQTVKMSISFYGSTLETKIDGSVLTNKLPDIIAVDSSDVTAKANAGIIIPFDDYITDEEKNSFVDSVIEQGTIDAELYFLSPMEAPGGVYYNKTMLRAAGYTDADFPTYESPWSWNDIHEAQEKLKEVGQPYQIDLKAGFGDDGYMYLYSPLVYSAGGTFGTENHVTEALTSDEAINGIKQLEQFYSDDGISGSDSPWVYNGTNDKAFSQGVVPFEVYGPWDARTIKKGNSAVKGNYGIMPYPVYEDGNGNKGDIIASPCGSFGFGITKSSKNLEASSLVLKYLCGASSSEMLYNAIGTYPTNVELLSSLEDLQSGPEKDLADYLKANTYTRPHMVKYPQLKDAYGEVLKYIKLKVNDSDYDLEKQITEQMTKVDNARA</sequence>
<gene>
    <name evidence="5" type="ORF">IAC52_02760</name>
</gene>
<dbReference type="GO" id="GO:0015768">
    <property type="term" value="P:maltose transport"/>
    <property type="evidence" value="ECO:0007669"/>
    <property type="project" value="TreeGrafter"/>
</dbReference>
<comment type="caution">
    <text evidence="5">The sequence shown here is derived from an EMBL/GenBank/DDBJ whole genome shotgun (WGS) entry which is preliminary data.</text>
</comment>